<evidence type="ECO:0000313" key="3">
    <source>
        <dbReference type="Proteomes" id="UP001305414"/>
    </source>
</evidence>
<dbReference type="InterPro" id="IPR029058">
    <property type="entry name" value="AB_hydrolase_fold"/>
</dbReference>
<protein>
    <recommendedName>
        <fullName evidence="1">Alpha/beta hydrolase fold-3 domain-containing protein</fullName>
    </recommendedName>
</protein>
<dbReference type="SUPFAM" id="SSF53474">
    <property type="entry name" value="alpha/beta-Hydrolases"/>
    <property type="match status" value="1"/>
</dbReference>
<sequence>MDSWVSREQNAEALIIGQNDVAYVKETYSPDVTSADFSPFNVQGAHIGFPPTYFQFCGQDPIGDDGLIYERVLRDHGVPTKIEVYLGLPHEFAELLPTLKASGKYRLNTQEAFGWLLKQKPIGEDGQ</sequence>
<evidence type="ECO:0000313" key="2">
    <source>
        <dbReference type="EMBL" id="KAK5637189.1"/>
    </source>
</evidence>
<dbReference type="EMBL" id="JAWHQM010000096">
    <property type="protein sequence ID" value="KAK5637189.1"/>
    <property type="molecule type" value="Genomic_DNA"/>
</dbReference>
<gene>
    <name evidence="2" type="ORF">RRF57_012901</name>
</gene>
<keyword evidence="3" id="KW-1185">Reference proteome</keyword>
<accession>A0AAN7V631</accession>
<comment type="caution">
    <text evidence="2">The sequence shown here is derived from an EMBL/GenBank/DDBJ whole genome shotgun (WGS) entry which is preliminary data.</text>
</comment>
<dbReference type="Gene3D" id="3.40.50.1820">
    <property type="entry name" value="alpha/beta hydrolase"/>
    <property type="match status" value="1"/>
</dbReference>
<proteinExistence type="predicted"/>
<organism evidence="2 3">
    <name type="scientific">Xylaria bambusicola</name>
    <dbReference type="NCBI Taxonomy" id="326684"/>
    <lineage>
        <taxon>Eukaryota</taxon>
        <taxon>Fungi</taxon>
        <taxon>Dikarya</taxon>
        <taxon>Ascomycota</taxon>
        <taxon>Pezizomycotina</taxon>
        <taxon>Sordariomycetes</taxon>
        <taxon>Xylariomycetidae</taxon>
        <taxon>Xylariales</taxon>
        <taxon>Xylariaceae</taxon>
        <taxon>Xylaria</taxon>
    </lineage>
</organism>
<name>A0AAN7V631_9PEZI</name>
<feature type="domain" description="Alpha/beta hydrolase fold-3" evidence="1">
    <location>
        <begin position="8"/>
        <end position="93"/>
    </location>
</feature>
<reference evidence="2 3" key="1">
    <citation type="submission" date="2023-10" db="EMBL/GenBank/DDBJ databases">
        <title>Draft genome sequence of Xylaria bambusicola isolate GMP-LS, the root and basal stem rot pathogen of sugarcane in Indonesia.</title>
        <authorList>
            <person name="Selvaraj P."/>
            <person name="Muralishankar V."/>
            <person name="Muruganantham S."/>
            <person name="Sp S."/>
            <person name="Haryani S."/>
            <person name="Lau K.J.X."/>
            <person name="Naqvi N.I."/>
        </authorList>
    </citation>
    <scope>NUCLEOTIDE SEQUENCE [LARGE SCALE GENOMIC DNA]</scope>
    <source>
        <strain evidence="2">GMP-LS</strain>
    </source>
</reference>
<dbReference type="AlphaFoldDB" id="A0AAN7V631"/>
<dbReference type="Proteomes" id="UP001305414">
    <property type="component" value="Unassembled WGS sequence"/>
</dbReference>
<dbReference type="GO" id="GO:0016787">
    <property type="term" value="F:hydrolase activity"/>
    <property type="evidence" value="ECO:0007669"/>
    <property type="project" value="InterPro"/>
</dbReference>
<dbReference type="Pfam" id="PF07859">
    <property type="entry name" value="Abhydrolase_3"/>
    <property type="match status" value="1"/>
</dbReference>
<dbReference type="InterPro" id="IPR013094">
    <property type="entry name" value="AB_hydrolase_3"/>
</dbReference>
<evidence type="ECO:0000259" key="1">
    <source>
        <dbReference type="Pfam" id="PF07859"/>
    </source>
</evidence>